<accession>A0A6J4LZA6</accession>
<gene>
    <name evidence="1" type="ORF">AVDCRST_MAG07-2645</name>
</gene>
<protein>
    <recommendedName>
        <fullName evidence="2">HNH endonuclease</fullName>
    </recommendedName>
</protein>
<name>A0A6J4LZA6_9ACTN</name>
<dbReference type="EMBL" id="CADCUB010000126">
    <property type="protein sequence ID" value="CAA9345489.1"/>
    <property type="molecule type" value="Genomic_DNA"/>
</dbReference>
<dbReference type="AlphaFoldDB" id="A0A6J4LZA6"/>
<proteinExistence type="predicted"/>
<sequence>MTCGVCGATAAAPAPLTWSTARGPEGRSVCCPSCTRAHVRAMEAKLDEAHW</sequence>
<organism evidence="1">
    <name type="scientific">uncultured Frankineae bacterium</name>
    <dbReference type="NCBI Taxonomy" id="437475"/>
    <lineage>
        <taxon>Bacteria</taxon>
        <taxon>Bacillati</taxon>
        <taxon>Actinomycetota</taxon>
        <taxon>Actinomycetes</taxon>
        <taxon>Frankiales</taxon>
        <taxon>environmental samples</taxon>
    </lineage>
</organism>
<reference evidence="1" key="1">
    <citation type="submission" date="2020-02" db="EMBL/GenBank/DDBJ databases">
        <authorList>
            <person name="Meier V. D."/>
        </authorList>
    </citation>
    <scope>NUCLEOTIDE SEQUENCE</scope>
    <source>
        <strain evidence="1">AVDCRST_MAG07</strain>
    </source>
</reference>
<evidence type="ECO:0008006" key="2">
    <source>
        <dbReference type="Google" id="ProtNLM"/>
    </source>
</evidence>
<evidence type="ECO:0000313" key="1">
    <source>
        <dbReference type="EMBL" id="CAA9345489.1"/>
    </source>
</evidence>